<keyword evidence="4" id="KW-1185">Reference proteome</keyword>
<keyword evidence="1" id="KW-0378">Hydrolase</keyword>
<dbReference type="SUPFAM" id="SSF53474">
    <property type="entry name" value="alpha/beta-Hydrolases"/>
    <property type="match status" value="1"/>
</dbReference>
<dbReference type="PANTHER" id="PTHR43329">
    <property type="entry name" value="EPOXIDE HYDROLASE"/>
    <property type="match status" value="1"/>
</dbReference>
<sequence>MTTSPELWQVNGVELAVTAAGEGPLVVLAHGFPDLAVTWRLQIPALVEAGYRVLAPDMRGYGGSSRPGERSAYALRTVGLDLIGLLEHEGADTAHFVGHDWGAACVWQLGLDHPDAVASLTGLSVPYAAPAPAPPTQILRARWGERFYQIRFQEAGTPEALLMRDVDRSLAAIFSDRYDLLDGEDPVRPPEWLPPGLFRRIAGRFRETGFAGGLNYYRNIDDNWRDAKAARGRVIRQPSLFITGSADPVSTFLRFESGARAFEDLRTLVVDGAGHWVHQQAPDTVNEALLAHLRRARAAVRKSPA</sequence>
<protein>
    <submittedName>
        <fullName evidence="3">Pimeloyl-ACP methyl ester carboxylesterase</fullName>
    </submittedName>
</protein>
<proteinExistence type="predicted"/>
<dbReference type="GeneID" id="301848224"/>
<dbReference type="InterPro" id="IPR000639">
    <property type="entry name" value="Epox_hydrolase-like"/>
</dbReference>
<accession>A0A3N2H6K6</accession>
<evidence type="ECO:0000256" key="1">
    <source>
        <dbReference type="ARBA" id="ARBA00022801"/>
    </source>
</evidence>
<dbReference type="PRINTS" id="PR00111">
    <property type="entry name" value="ABHYDROLASE"/>
</dbReference>
<dbReference type="RefSeq" id="WP_123686497.1">
    <property type="nucleotide sequence ID" value="NZ_RKHY01000001.1"/>
</dbReference>
<dbReference type="AlphaFoldDB" id="A0A3N2H6K6"/>
<dbReference type="GO" id="GO:0016787">
    <property type="term" value="F:hydrolase activity"/>
    <property type="evidence" value="ECO:0007669"/>
    <property type="project" value="UniProtKB-KW"/>
</dbReference>
<dbReference type="Proteomes" id="UP000274843">
    <property type="component" value="Unassembled WGS sequence"/>
</dbReference>
<dbReference type="PRINTS" id="PR00412">
    <property type="entry name" value="EPOXHYDRLASE"/>
</dbReference>
<name>A0A3N2H6K6_9PSEU</name>
<reference evidence="3 4" key="1">
    <citation type="submission" date="2018-11" db="EMBL/GenBank/DDBJ databases">
        <title>Sequencing the genomes of 1000 actinobacteria strains.</title>
        <authorList>
            <person name="Klenk H.-P."/>
        </authorList>
    </citation>
    <scope>NUCLEOTIDE SEQUENCE [LARGE SCALE GENOMIC DNA]</scope>
    <source>
        <strain evidence="3 4">DSM 44348</strain>
    </source>
</reference>
<dbReference type="EMBL" id="RKHY01000001">
    <property type="protein sequence ID" value="ROS44536.1"/>
    <property type="molecule type" value="Genomic_DNA"/>
</dbReference>
<dbReference type="Pfam" id="PF00561">
    <property type="entry name" value="Abhydrolase_1"/>
    <property type="match status" value="1"/>
</dbReference>
<evidence type="ECO:0000313" key="3">
    <source>
        <dbReference type="EMBL" id="ROS44536.1"/>
    </source>
</evidence>
<dbReference type="Gene3D" id="3.40.50.1820">
    <property type="entry name" value="alpha/beta hydrolase"/>
    <property type="match status" value="1"/>
</dbReference>
<gene>
    <name evidence="3" type="ORF">EDD35_6981</name>
</gene>
<dbReference type="InterPro" id="IPR000073">
    <property type="entry name" value="AB_hydrolase_1"/>
</dbReference>
<dbReference type="InterPro" id="IPR029058">
    <property type="entry name" value="AB_hydrolase_fold"/>
</dbReference>
<evidence type="ECO:0000313" key="4">
    <source>
        <dbReference type="Proteomes" id="UP000274843"/>
    </source>
</evidence>
<feature type="domain" description="AB hydrolase-1" evidence="2">
    <location>
        <begin position="24"/>
        <end position="278"/>
    </location>
</feature>
<organism evidence="3 4">
    <name type="scientific">Amycolatopsis thermoflava</name>
    <dbReference type="NCBI Taxonomy" id="84480"/>
    <lineage>
        <taxon>Bacteria</taxon>
        <taxon>Bacillati</taxon>
        <taxon>Actinomycetota</taxon>
        <taxon>Actinomycetes</taxon>
        <taxon>Pseudonocardiales</taxon>
        <taxon>Pseudonocardiaceae</taxon>
        <taxon>Amycolatopsis</taxon>
        <taxon>Amycolatopsis methanolica group</taxon>
    </lineage>
</organism>
<evidence type="ECO:0000259" key="2">
    <source>
        <dbReference type="Pfam" id="PF00561"/>
    </source>
</evidence>
<comment type="caution">
    <text evidence="3">The sequence shown here is derived from an EMBL/GenBank/DDBJ whole genome shotgun (WGS) entry which is preliminary data.</text>
</comment>